<evidence type="ECO:0000313" key="2">
    <source>
        <dbReference type="EMBL" id="QES45292.1"/>
    </source>
</evidence>
<proteinExistence type="predicted"/>
<dbReference type="EMBL" id="CP029191">
    <property type="protein sequence ID" value="QES45292.1"/>
    <property type="molecule type" value="Genomic_DNA"/>
</dbReference>
<evidence type="ECO:0000313" key="3">
    <source>
        <dbReference type="Proteomes" id="UP000324015"/>
    </source>
</evidence>
<name>A0A5P2CQV9_STRVZ</name>
<dbReference type="AlphaFoldDB" id="A0A5P2CQV9"/>
<protein>
    <submittedName>
        <fullName evidence="2">Uncharacterized protein</fullName>
    </submittedName>
</protein>
<gene>
    <name evidence="2" type="ORF">DEJ49_33685</name>
</gene>
<dbReference type="Proteomes" id="UP000324015">
    <property type="component" value="Chromosome"/>
</dbReference>
<organism evidence="2 3">
    <name type="scientific">Streptomyces venezuelae</name>
    <dbReference type="NCBI Taxonomy" id="54571"/>
    <lineage>
        <taxon>Bacteria</taxon>
        <taxon>Bacillati</taxon>
        <taxon>Actinomycetota</taxon>
        <taxon>Actinomycetes</taxon>
        <taxon>Kitasatosporales</taxon>
        <taxon>Streptomycetaceae</taxon>
        <taxon>Streptomyces</taxon>
    </lineage>
</organism>
<evidence type="ECO:0000256" key="1">
    <source>
        <dbReference type="SAM" id="MobiDB-lite"/>
    </source>
</evidence>
<sequence>MLDAEITAMTLQRLTDPEQLATIRRVQERHRALREPYEEEILRRGKIRAYFDQRLAKEVITLREHAASVADLDSAIVSAREALRRLDTIPVPDLDDKTCGLIVTGWSTASASERYRDLRRAWKGFQLFVRPGSSTDSAEQVRARISRPKPIPPAPHR</sequence>
<feature type="region of interest" description="Disordered" evidence="1">
    <location>
        <begin position="138"/>
        <end position="157"/>
    </location>
</feature>
<reference evidence="2 3" key="1">
    <citation type="submission" date="2018-05" db="EMBL/GenBank/DDBJ databases">
        <title>Streptomyces venezuelae.</title>
        <authorList>
            <person name="Kim W."/>
            <person name="Lee N."/>
            <person name="Cho B.-K."/>
        </authorList>
    </citation>
    <scope>NUCLEOTIDE SEQUENCE [LARGE SCALE GENOMIC DNA]</scope>
    <source>
        <strain evidence="2 3">ATCC 14585</strain>
    </source>
</reference>
<accession>A0A5P2CQV9</accession>